<proteinExistence type="predicted"/>
<organism evidence="2 3">
    <name type="scientific">Candidatus Magasanikbacteria bacterium GW2011_GWC2_45_8</name>
    <dbReference type="NCBI Taxonomy" id="1619050"/>
    <lineage>
        <taxon>Bacteria</taxon>
        <taxon>Candidatus Magasanikiibacteriota</taxon>
    </lineage>
</organism>
<reference evidence="2 3" key="1">
    <citation type="journal article" date="2015" name="Nature">
        <title>rRNA introns, odd ribosomes, and small enigmatic genomes across a large radiation of phyla.</title>
        <authorList>
            <person name="Brown C.T."/>
            <person name="Hug L.A."/>
            <person name="Thomas B.C."/>
            <person name="Sharon I."/>
            <person name="Castelle C.J."/>
            <person name="Singh A."/>
            <person name="Wilkins M.J."/>
            <person name="Williams K.H."/>
            <person name="Banfield J.F."/>
        </authorList>
    </citation>
    <scope>NUCLEOTIDE SEQUENCE [LARGE SCALE GENOMIC DNA]</scope>
</reference>
<sequence length="65" mass="7317">MATLITLTSHTPFELPPDLQTLFFPADTNLNDEQKKYLQSVHYADRSIGTFINQLKEDCGSGDKT</sequence>
<gene>
    <name evidence="2" type="ORF">UX20_C0016G0003</name>
</gene>
<evidence type="ECO:0000313" key="3">
    <source>
        <dbReference type="Proteomes" id="UP000034911"/>
    </source>
</evidence>
<dbReference type="AlphaFoldDB" id="A0A0G1QYB5"/>
<feature type="domain" description="Sulfatase N-terminal" evidence="1">
    <location>
        <begin position="2"/>
        <end position="57"/>
    </location>
</feature>
<comment type="caution">
    <text evidence="2">The sequence shown here is derived from an EMBL/GenBank/DDBJ whole genome shotgun (WGS) entry which is preliminary data.</text>
</comment>
<dbReference type="SUPFAM" id="SSF53649">
    <property type="entry name" value="Alkaline phosphatase-like"/>
    <property type="match status" value="1"/>
</dbReference>
<dbReference type="Gene3D" id="3.40.720.10">
    <property type="entry name" value="Alkaline Phosphatase, subunit A"/>
    <property type="match status" value="1"/>
</dbReference>
<accession>A0A0G1QYB5</accession>
<evidence type="ECO:0000259" key="1">
    <source>
        <dbReference type="Pfam" id="PF00884"/>
    </source>
</evidence>
<protein>
    <recommendedName>
        <fullName evidence="1">Sulfatase N-terminal domain-containing protein</fullName>
    </recommendedName>
</protein>
<name>A0A0G1QYB5_9BACT</name>
<dbReference type="Proteomes" id="UP000034911">
    <property type="component" value="Unassembled WGS sequence"/>
</dbReference>
<dbReference type="InterPro" id="IPR017850">
    <property type="entry name" value="Alkaline_phosphatase_core_sf"/>
</dbReference>
<dbReference type="STRING" id="1619050.UX20_C0016G0003"/>
<evidence type="ECO:0000313" key="2">
    <source>
        <dbReference type="EMBL" id="KKU13655.1"/>
    </source>
</evidence>
<dbReference type="EMBL" id="LCLH01000016">
    <property type="protein sequence ID" value="KKU13655.1"/>
    <property type="molecule type" value="Genomic_DNA"/>
</dbReference>
<dbReference type="InterPro" id="IPR000917">
    <property type="entry name" value="Sulfatase_N"/>
</dbReference>
<dbReference type="Pfam" id="PF00884">
    <property type="entry name" value="Sulfatase"/>
    <property type="match status" value="1"/>
</dbReference>